<dbReference type="InterPro" id="IPR011765">
    <property type="entry name" value="Pept_M16_N"/>
</dbReference>
<reference evidence="4 5" key="1">
    <citation type="submission" date="2020-04" db="EMBL/GenBank/DDBJ databases">
        <authorList>
            <person name="Klaysubun C."/>
            <person name="Duangmal K."/>
            <person name="Lipun K."/>
        </authorList>
    </citation>
    <scope>NUCLEOTIDE SEQUENCE [LARGE SCALE GENOMIC DNA]</scope>
    <source>
        <strain evidence="4 5">JCM 11839</strain>
    </source>
</reference>
<feature type="domain" description="Peptidase M16 C-terminal" evidence="3">
    <location>
        <begin position="216"/>
        <end position="390"/>
    </location>
</feature>
<accession>A0ABX1RJ53</accession>
<sequence>MTTASQDTSGQHTPGNAVPGENPRHRSAEEIGRTEAGPRPLPPLGLTRAVPLPDVEEHTLDSGLRVLVAHRPGVPMVELRLRVPFAGDEPEHSAVSELLSSTLLTGTTSRDRVGIDDEMAAVGADLGVSVDPERLQIGGHGLAEGLPDLLSVLADVITSATYPDAEVARERDRLIERISVARSQPRTIAREALQRKRFGDHPITREMPTGDDVAAVTADQIRALHAAALVPRGSILTLVGDIDTAAAIAQVEKALGGWTSDVAARELSPPPAISPGDLQLVHRPGSVQSQLRLSAPALRRHDPRYAALQLANLVFGGYFSSRLMENIREDKGYTYGAHSGVEFVPGGAVLGVETDVASDVTAAALLETRYELGRLTAVPPTEAEVEAARSYAVGSLLISLDSQGGLASSLSALAADGLGIDWLRAHPARLEAVTTEQVAEVALEFFAPSAFTGVVVGDADVIGAGARALGGITGP</sequence>
<evidence type="ECO:0000256" key="1">
    <source>
        <dbReference type="SAM" id="MobiDB-lite"/>
    </source>
</evidence>
<protein>
    <submittedName>
        <fullName evidence="4">Insulinase family protein</fullName>
    </submittedName>
</protein>
<comment type="caution">
    <text evidence="4">The sequence shown here is derived from an EMBL/GenBank/DDBJ whole genome shotgun (WGS) entry which is preliminary data.</text>
</comment>
<dbReference type="InterPro" id="IPR050361">
    <property type="entry name" value="MPP/UQCRC_Complex"/>
</dbReference>
<dbReference type="InterPro" id="IPR011249">
    <property type="entry name" value="Metalloenz_LuxS/M16"/>
</dbReference>
<organism evidence="4 5">
    <name type="scientific">Pseudonocardia xinjiangensis</name>
    <dbReference type="NCBI Taxonomy" id="75289"/>
    <lineage>
        <taxon>Bacteria</taxon>
        <taxon>Bacillati</taxon>
        <taxon>Actinomycetota</taxon>
        <taxon>Actinomycetes</taxon>
        <taxon>Pseudonocardiales</taxon>
        <taxon>Pseudonocardiaceae</taxon>
        <taxon>Pseudonocardia</taxon>
    </lineage>
</organism>
<dbReference type="PANTHER" id="PTHR11851:SF224">
    <property type="entry name" value="PROCESSING PROTEASE"/>
    <property type="match status" value="1"/>
</dbReference>
<gene>
    <name evidence="4" type="ORF">HF577_21455</name>
</gene>
<dbReference type="EMBL" id="JAAXKY010000074">
    <property type="protein sequence ID" value="NMH79649.1"/>
    <property type="molecule type" value="Genomic_DNA"/>
</dbReference>
<name>A0ABX1RJ53_9PSEU</name>
<feature type="compositionally biased region" description="Polar residues" evidence="1">
    <location>
        <begin position="1"/>
        <end position="14"/>
    </location>
</feature>
<dbReference type="InterPro" id="IPR007863">
    <property type="entry name" value="Peptidase_M16_C"/>
</dbReference>
<proteinExistence type="predicted"/>
<keyword evidence="5" id="KW-1185">Reference proteome</keyword>
<evidence type="ECO:0000313" key="4">
    <source>
        <dbReference type="EMBL" id="NMH79649.1"/>
    </source>
</evidence>
<evidence type="ECO:0000313" key="5">
    <source>
        <dbReference type="Proteomes" id="UP001296706"/>
    </source>
</evidence>
<dbReference type="PANTHER" id="PTHR11851">
    <property type="entry name" value="METALLOPROTEASE"/>
    <property type="match status" value="1"/>
</dbReference>
<dbReference type="RefSeq" id="WP_169397713.1">
    <property type="nucleotide sequence ID" value="NZ_BAAAJH010000008.1"/>
</dbReference>
<dbReference type="Pfam" id="PF00675">
    <property type="entry name" value="Peptidase_M16"/>
    <property type="match status" value="1"/>
</dbReference>
<evidence type="ECO:0000259" key="2">
    <source>
        <dbReference type="Pfam" id="PF00675"/>
    </source>
</evidence>
<evidence type="ECO:0000259" key="3">
    <source>
        <dbReference type="Pfam" id="PF05193"/>
    </source>
</evidence>
<feature type="region of interest" description="Disordered" evidence="1">
    <location>
        <begin position="1"/>
        <end position="47"/>
    </location>
</feature>
<feature type="compositionally biased region" description="Basic and acidic residues" evidence="1">
    <location>
        <begin position="22"/>
        <end position="33"/>
    </location>
</feature>
<dbReference type="Gene3D" id="3.30.830.10">
    <property type="entry name" value="Metalloenzyme, LuxS/M16 peptidase-like"/>
    <property type="match status" value="2"/>
</dbReference>
<dbReference type="SUPFAM" id="SSF63411">
    <property type="entry name" value="LuxS/MPP-like metallohydrolase"/>
    <property type="match status" value="2"/>
</dbReference>
<dbReference type="Proteomes" id="UP001296706">
    <property type="component" value="Unassembled WGS sequence"/>
</dbReference>
<feature type="domain" description="Peptidase M16 N-terminal" evidence="2">
    <location>
        <begin position="88"/>
        <end position="205"/>
    </location>
</feature>
<dbReference type="Pfam" id="PF05193">
    <property type="entry name" value="Peptidase_M16_C"/>
    <property type="match status" value="1"/>
</dbReference>